<gene>
    <name evidence="1" type="ORF">HNQ08_005583</name>
</gene>
<accession>A0A7W8K0A4</accession>
<dbReference type="EMBL" id="JACHFL010000045">
    <property type="protein sequence ID" value="MBB5366454.1"/>
    <property type="molecule type" value="Genomic_DNA"/>
</dbReference>
<keyword evidence="2" id="KW-1185">Reference proteome</keyword>
<sequence length="161" mass="17866">MMLNVDWMIPRAWVEFAFTNDGQGATHGLTFKKVGGDVEVSWSPPPEADDATQYWLPETGSLWLPEAQFLQEVEVFRAQLHRQMTERLLALTALGELPFSQVALGKQFLRDSLGPLRASAPVSADAFLPHVRRLEAHFGLRVEDCVPDSPSAPSVSPHFSP</sequence>
<dbReference type="InterPro" id="IPR046026">
    <property type="entry name" value="DUF5984"/>
</dbReference>
<comment type="caution">
    <text evidence="1">The sequence shown here is derived from an EMBL/GenBank/DDBJ whole genome shotgun (WGS) entry which is preliminary data.</text>
</comment>
<organism evidence="1 2">
    <name type="scientific">Deinococcus humi</name>
    <dbReference type="NCBI Taxonomy" id="662880"/>
    <lineage>
        <taxon>Bacteria</taxon>
        <taxon>Thermotogati</taxon>
        <taxon>Deinococcota</taxon>
        <taxon>Deinococci</taxon>
        <taxon>Deinococcales</taxon>
        <taxon>Deinococcaceae</taxon>
        <taxon>Deinococcus</taxon>
    </lineage>
</organism>
<protein>
    <submittedName>
        <fullName evidence="1">Uncharacterized protein</fullName>
    </submittedName>
</protein>
<dbReference type="Proteomes" id="UP000552709">
    <property type="component" value="Unassembled WGS sequence"/>
</dbReference>
<evidence type="ECO:0000313" key="2">
    <source>
        <dbReference type="Proteomes" id="UP000552709"/>
    </source>
</evidence>
<evidence type="ECO:0000313" key="1">
    <source>
        <dbReference type="EMBL" id="MBB5366454.1"/>
    </source>
</evidence>
<proteinExistence type="predicted"/>
<dbReference type="AlphaFoldDB" id="A0A7W8K0A4"/>
<dbReference type="Pfam" id="PF19446">
    <property type="entry name" value="DUF5984"/>
    <property type="match status" value="1"/>
</dbReference>
<reference evidence="1 2" key="1">
    <citation type="submission" date="2020-08" db="EMBL/GenBank/DDBJ databases">
        <title>Genomic Encyclopedia of Type Strains, Phase IV (KMG-IV): sequencing the most valuable type-strain genomes for metagenomic binning, comparative biology and taxonomic classification.</title>
        <authorList>
            <person name="Goeker M."/>
        </authorList>
    </citation>
    <scope>NUCLEOTIDE SEQUENCE [LARGE SCALE GENOMIC DNA]</scope>
    <source>
        <strain evidence="1 2">DSM 27939</strain>
    </source>
</reference>
<name>A0A7W8K0A4_9DEIO</name>